<dbReference type="InterPro" id="IPR011009">
    <property type="entry name" value="Kinase-like_dom_sf"/>
</dbReference>
<organism evidence="2 3">
    <name type="scientific">Psilocybe cyanescens</name>
    <dbReference type="NCBI Taxonomy" id="93625"/>
    <lineage>
        <taxon>Eukaryota</taxon>
        <taxon>Fungi</taxon>
        <taxon>Dikarya</taxon>
        <taxon>Basidiomycota</taxon>
        <taxon>Agaricomycotina</taxon>
        <taxon>Agaricomycetes</taxon>
        <taxon>Agaricomycetidae</taxon>
        <taxon>Agaricales</taxon>
        <taxon>Agaricineae</taxon>
        <taxon>Strophariaceae</taxon>
        <taxon>Psilocybe</taxon>
    </lineage>
</organism>
<evidence type="ECO:0000313" key="3">
    <source>
        <dbReference type="Proteomes" id="UP000283269"/>
    </source>
</evidence>
<dbReference type="GO" id="GO:0004672">
    <property type="term" value="F:protein kinase activity"/>
    <property type="evidence" value="ECO:0007669"/>
    <property type="project" value="InterPro"/>
</dbReference>
<sequence length="1381" mass="161467">MGLVAFLGKPPHIQINFAVEPGEEGDRVARFNFWNSPSTAQWFKDHGYILYQRFDYSTYTYPIFPSECDFNNAGHPYAYYDTKHDGPGSQPLEAYESRGKIAYAQDSLNRHVVIKIVPLESHECHILRFLHQQTLETLKDNCIIPVLDMLPIEGFCFVVMPRWGPSPDGLCIENIPQVVRFIHSLLKGLAYLHEHNIVHGDIAMKNVMANHFTAQILSCSDTRRYLCSQQRILYAIIDFDCSIMLPLEADRNNFRLPYYKSWGTFHLIKDTDAGEFDFNPFIFDVGVMGSLLCIQFQHLSRKLPILAPLLDRMTTWELDRRFTASEALHFYEDRLSEVTDDQMKLLVEQEHNRKLYDEYDRWEGLSPDFLDKWAEYRTPPLPWHMRCMRRLYEAEISPPYAIIRPIVAMPPHNSTQPPHIQINFSIEQGEEDDSISRLDFWNSPSTAQWFNYHGYTPYQRVGDSSFIYPTFPSECDFNNAGHPYAYYDTKLGGPGLQPLRTYESRLIFRKGKIAYAQDSLNRHVVIKIVPLESHEYRILRFLHQQRPETLKENCIIPVLDMLPIEGFCFVVMPRWGRSIDMPYMENIQQVVAIMHSMLKGLAYLHEHNIVHGDIALRNVVANHFTAEILLYSDTRRYLRSQQRLLYAIIDFDWSIMLPSEADRNNFRLPYYKSWGTFHLIKDTDAGEFDFNPFIFDVGVMGSLLCMEYQHMSQRLPMLAPLLDRMTTWELDRRFTASEALHFFEDRLSEVTDEQLQLGIYEERDKTQILYDKYDRWEGLSPDFLDKWAAYRTPPLPWHMRCMRRLYEAEISPPYAVIRPIVAMPLHNSTKPPHIKINFSLDQGEEDDNIARLDFWNSPSTSQWFNYHGYTLYQRVSKSSTIYPTYPPECDFNNAGHPYAYYDTNLGGPGLQPLRTYESRVSPHLRSVSCDTRRYLRSQQRILYAIIDFDCSTMLPSEADRNNFRLPYYKSWGTFRLIKDTDAGEFDFNPFIFDVGVMGSLLCMEYQHMSQRLPMLAPLLDRMTTWELDRRFTAPEALHFFKDHLSEVTDEQLQLCIYEERDKTQILYDKYDRWEGLSSDFLDKWAAYRTPPLPWHMRCMRRLYEAEISTKMGAISKMDLVYGTAYATIVAAFVADANAGLPGLHPGSRGVSQPIEEIGPGFRLAFKPRAGDLIGGSVHSTRAWTFQERLFAKRNLTFIGGQIVFGCRKAPEWREDQIFEDQHRKTHGVVGSRNKDPNDIREFEGLIQSYPGFALTFREDIYNAFAGLTRYFKTELKATLCHGTPDKYFDWFLIWGPLDAQIRQPDAPSWSWSGWSGSPFPRIWDWYDRSISRIRAAQRKRSWVIWYQRRAHDSEDCIRTWTPKADVASPSRAPRNFYGGHV</sequence>
<reference evidence="2 3" key="1">
    <citation type="journal article" date="2018" name="Evol. Lett.">
        <title>Horizontal gene cluster transfer increased hallucinogenic mushroom diversity.</title>
        <authorList>
            <person name="Reynolds H.T."/>
            <person name="Vijayakumar V."/>
            <person name="Gluck-Thaler E."/>
            <person name="Korotkin H.B."/>
            <person name="Matheny P.B."/>
            <person name="Slot J.C."/>
        </authorList>
    </citation>
    <scope>NUCLEOTIDE SEQUENCE [LARGE SCALE GENOMIC DNA]</scope>
    <source>
        <strain evidence="2 3">2631</strain>
    </source>
</reference>
<dbReference type="OrthoDB" id="5125733at2759"/>
<dbReference type="Gene3D" id="1.10.510.10">
    <property type="entry name" value="Transferase(Phosphotransferase) domain 1"/>
    <property type="match status" value="2"/>
</dbReference>
<gene>
    <name evidence="2" type="ORF">CVT25_009958</name>
</gene>
<comment type="caution">
    <text evidence="2">The sequence shown here is derived from an EMBL/GenBank/DDBJ whole genome shotgun (WGS) entry which is preliminary data.</text>
</comment>
<dbReference type="SMART" id="SM00220">
    <property type="entry name" value="S_TKc"/>
    <property type="match status" value="1"/>
</dbReference>
<protein>
    <recommendedName>
        <fullName evidence="1">Protein kinase domain-containing protein</fullName>
    </recommendedName>
</protein>
<dbReference type="Proteomes" id="UP000283269">
    <property type="component" value="Unassembled WGS sequence"/>
</dbReference>
<dbReference type="InterPro" id="IPR000719">
    <property type="entry name" value="Prot_kinase_dom"/>
</dbReference>
<dbReference type="SUPFAM" id="SSF56112">
    <property type="entry name" value="Protein kinase-like (PK-like)"/>
    <property type="match status" value="2"/>
</dbReference>
<dbReference type="PANTHER" id="PTHR33112">
    <property type="entry name" value="DOMAIN PROTEIN, PUTATIVE-RELATED"/>
    <property type="match status" value="1"/>
</dbReference>
<dbReference type="InterPro" id="IPR001245">
    <property type="entry name" value="Ser-Thr/Tyr_kinase_cat_dom"/>
</dbReference>
<dbReference type="Pfam" id="PF07714">
    <property type="entry name" value="PK_Tyr_Ser-Thr"/>
    <property type="match status" value="1"/>
</dbReference>
<dbReference type="InParanoid" id="A0A409XCQ0"/>
<dbReference type="Gene3D" id="3.30.200.20">
    <property type="entry name" value="Phosphorylase Kinase, domain 1"/>
    <property type="match status" value="1"/>
</dbReference>
<dbReference type="STRING" id="93625.A0A409XCQ0"/>
<dbReference type="EMBL" id="NHYD01002059">
    <property type="protein sequence ID" value="PPQ88578.1"/>
    <property type="molecule type" value="Genomic_DNA"/>
</dbReference>
<proteinExistence type="predicted"/>
<accession>A0A409XCQ0</accession>
<evidence type="ECO:0000313" key="2">
    <source>
        <dbReference type="EMBL" id="PPQ88578.1"/>
    </source>
</evidence>
<evidence type="ECO:0000259" key="1">
    <source>
        <dbReference type="SMART" id="SM00220"/>
    </source>
</evidence>
<name>A0A409XCQ0_PSICY</name>
<dbReference type="GO" id="GO:0005524">
    <property type="term" value="F:ATP binding"/>
    <property type="evidence" value="ECO:0007669"/>
    <property type="project" value="InterPro"/>
</dbReference>
<keyword evidence="3" id="KW-1185">Reference proteome</keyword>
<dbReference type="PANTHER" id="PTHR33112:SF12">
    <property type="entry name" value="HETEROKARYON INCOMPATIBILITY DOMAIN-CONTAINING PROTEIN"/>
    <property type="match status" value="1"/>
</dbReference>
<feature type="domain" description="Protein kinase" evidence="1">
    <location>
        <begin position="508"/>
        <end position="743"/>
    </location>
</feature>